<feature type="compositionally biased region" description="Low complexity" evidence="4">
    <location>
        <begin position="577"/>
        <end position="617"/>
    </location>
</feature>
<proteinExistence type="predicted"/>
<dbReference type="CDD" id="cd16495">
    <property type="entry name" value="RING_CH-C4HC3_MARCH"/>
    <property type="match status" value="1"/>
</dbReference>
<evidence type="ECO:0000259" key="5">
    <source>
        <dbReference type="PROSITE" id="PS50006"/>
    </source>
</evidence>
<protein>
    <submittedName>
        <fullName evidence="7">Zinc finger protein</fullName>
    </submittedName>
</protein>
<dbReference type="Pfam" id="PF12906">
    <property type="entry name" value="RINGv"/>
    <property type="match status" value="1"/>
</dbReference>
<evidence type="ECO:0000256" key="1">
    <source>
        <dbReference type="ARBA" id="ARBA00022723"/>
    </source>
</evidence>
<dbReference type="SUPFAM" id="SSF49879">
    <property type="entry name" value="SMAD/FHA domain"/>
    <property type="match status" value="1"/>
</dbReference>
<name>A0AAE9X1K2_PLAYO</name>
<dbReference type="PROSITE" id="PS51292">
    <property type="entry name" value="ZF_RING_CH"/>
    <property type="match status" value="1"/>
</dbReference>
<dbReference type="SUPFAM" id="SSF57850">
    <property type="entry name" value="RING/U-box"/>
    <property type="match status" value="1"/>
</dbReference>
<dbReference type="PANTHER" id="PTHR46210:SF1">
    <property type="entry name" value="FHA DOMAIN-CONTAINING PROTEIN"/>
    <property type="match status" value="1"/>
</dbReference>
<feature type="domain" description="FHA" evidence="5">
    <location>
        <begin position="276"/>
        <end position="325"/>
    </location>
</feature>
<dbReference type="PROSITE" id="PS50006">
    <property type="entry name" value="FHA_DOMAIN"/>
    <property type="match status" value="1"/>
</dbReference>
<accession>A0AAE9X1K2</accession>
<feature type="compositionally biased region" description="Polar residues" evidence="4">
    <location>
        <begin position="658"/>
        <end position="680"/>
    </location>
</feature>
<dbReference type="InterPro" id="IPR013083">
    <property type="entry name" value="Znf_RING/FYVE/PHD"/>
</dbReference>
<feature type="compositionally biased region" description="Low complexity" evidence="4">
    <location>
        <begin position="529"/>
        <end position="539"/>
    </location>
</feature>
<dbReference type="AlphaFoldDB" id="A0AAE9X1K2"/>
<dbReference type="GO" id="GO:0008270">
    <property type="term" value="F:zinc ion binding"/>
    <property type="evidence" value="ECO:0007669"/>
    <property type="project" value="UniProtKB-KW"/>
</dbReference>
<dbReference type="InterPro" id="IPR000253">
    <property type="entry name" value="FHA_dom"/>
</dbReference>
<evidence type="ECO:0000256" key="2">
    <source>
        <dbReference type="ARBA" id="ARBA00022771"/>
    </source>
</evidence>
<feature type="domain" description="RING-CH-type" evidence="6">
    <location>
        <begin position="155"/>
        <end position="231"/>
    </location>
</feature>
<dbReference type="PANTHER" id="PTHR46210">
    <property type="entry name" value="FHA DOMAIN-CONTAINING PROTEIN"/>
    <property type="match status" value="1"/>
</dbReference>
<keyword evidence="2" id="KW-0863">Zinc-finger</keyword>
<dbReference type="Gene3D" id="3.30.40.10">
    <property type="entry name" value="Zinc/RING finger domain, C3HC4 (zinc finger)"/>
    <property type="match status" value="1"/>
</dbReference>
<organism evidence="7 8">
    <name type="scientific">Plasmodium yoelii yoelii</name>
    <dbReference type="NCBI Taxonomy" id="73239"/>
    <lineage>
        <taxon>Eukaryota</taxon>
        <taxon>Sar</taxon>
        <taxon>Alveolata</taxon>
        <taxon>Apicomplexa</taxon>
        <taxon>Aconoidasida</taxon>
        <taxon>Haemosporida</taxon>
        <taxon>Plasmodiidae</taxon>
        <taxon>Plasmodium</taxon>
        <taxon>Plasmodium (Vinckeia)</taxon>
    </lineage>
</organism>
<dbReference type="CDD" id="cd00060">
    <property type="entry name" value="FHA"/>
    <property type="match status" value="1"/>
</dbReference>
<dbReference type="Pfam" id="PF00498">
    <property type="entry name" value="FHA"/>
    <property type="match status" value="1"/>
</dbReference>
<dbReference type="InterPro" id="IPR011016">
    <property type="entry name" value="Znf_RING-CH"/>
</dbReference>
<reference evidence="7" key="1">
    <citation type="submission" date="2023-01" db="EMBL/GenBank/DDBJ databases">
        <title>Long-Read Genome Assembly and Gene Model Annotations for the Rodent Malaria Parasite Plasmodium yoelii 17XNL.</title>
        <authorList>
            <person name="Mitchell G.J."/>
            <person name="Sebastian A."/>
            <person name="Albert I."/>
            <person name="Lindner S.E."/>
        </authorList>
    </citation>
    <scope>NUCLEOTIDE SEQUENCE</scope>
    <source>
        <strain evidence="7">17XNL clone 1.1</strain>
    </source>
</reference>
<dbReference type="Proteomes" id="UP001054126">
    <property type="component" value="Chromosome 13"/>
</dbReference>
<gene>
    <name evidence="7" type="ORF">Py17XNL_001303462</name>
</gene>
<dbReference type="SMART" id="SM00240">
    <property type="entry name" value="FHA"/>
    <property type="match status" value="1"/>
</dbReference>
<dbReference type="SMART" id="SM00744">
    <property type="entry name" value="RINGv"/>
    <property type="match status" value="1"/>
</dbReference>
<dbReference type="InterPro" id="IPR008984">
    <property type="entry name" value="SMAD_FHA_dom_sf"/>
</dbReference>
<sequence length="910" mass="104588">MCIHTCVYKNMLRIETKTWTRDSHDLFDYEAQQVNKKTFLISSPIKLFRSKAQVSCVADNPQSLPNTAQDYLLSVRPEEDKYVITPAEHPLNSQYNVKKLWIIVKNLPDKCYSLHENDIIKLGRFRLKVRQFIESVDTLNSLKLYDIPSKKCEAIIDSTNIQCRICLIEGSQENDPLICPCDCKGSIKYAHLLCLRKWINGRLNLNDQLFSGSIFIKDICCELCKTKYPKSIKQNDELIQLVKIPNLKTPLIVLDNIIGQTSKGVHLISFADKTHLKLGRGHESDIRIPDVSISRYHATIKYEEGLFKLEDHNSKFGTLVALRKAREISTKDTMSLQVGRSVVNFRIDQDIPYKSGLIDVIENKEVMNTPEIPNNDDKNNPITNLQINNNISGENNTVINATNNVDSSATNNVTNNFGRNNYEPNQFGNFPNETNIIQNSFRVDNLTPLLNYQNEYRIFGIRNCYNLIEQMNNQQLPSQLNCPDITMLNNFENIQACNNNTIINEHINIPITGNINEQINHENHQHIHNFNNNTITNDQNSDESDQNNNDQQNDEENTPDEPDHINVNNNDEDDHSNSGANCGGNNSSYTNNNNNSNNNNNNNNTNNNNNNGSNGNCKGCRNHSNDNGSNDNNYTDGNNRGNNNNRNNYSVNPKRRNSNGNYYGDNTNGKNNRDISANKNTKNHIRNNIINYNFSSSHNIKNLENEFNIGICDRNHNINNENICNNHLFSSNNNNNIHCLNASFDPTLCNIYNHGNYLCENNRDINFFVNKKKNERLYYNSNNGNQRLSRSYNSFDRINLSPNSEYINYDQINMQNYEFFNNSKASNLINFYIKSGMNNAGYYCNNNNNNNNIENNTTATCNHNHNTWLDKRIYNPVNKANFENNLNGNFSLQSFYNINKKNEELFKMQF</sequence>
<keyword evidence="1" id="KW-0479">Metal-binding</keyword>
<evidence type="ECO:0000256" key="4">
    <source>
        <dbReference type="SAM" id="MobiDB-lite"/>
    </source>
</evidence>
<feature type="compositionally biased region" description="Low complexity" evidence="4">
    <location>
        <begin position="625"/>
        <end position="652"/>
    </location>
</feature>
<keyword evidence="3" id="KW-0862">Zinc</keyword>
<evidence type="ECO:0000259" key="6">
    <source>
        <dbReference type="PROSITE" id="PS51292"/>
    </source>
</evidence>
<dbReference type="Gene3D" id="2.60.200.20">
    <property type="match status" value="1"/>
</dbReference>
<evidence type="ECO:0000313" key="8">
    <source>
        <dbReference type="Proteomes" id="UP001054126"/>
    </source>
</evidence>
<evidence type="ECO:0000313" key="7">
    <source>
        <dbReference type="EMBL" id="WBY60364.1"/>
    </source>
</evidence>
<dbReference type="EMBL" id="CP115537">
    <property type="protein sequence ID" value="WBY60364.1"/>
    <property type="molecule type" value="Genomic_DNA"/>
</dbReference>
<evidence type="ECO:0000256" key="3">
    <source>
        <dbReference type="ARBA" id="ARBA00022833"/>
    </source>
</evidence>
<feature type="region of interest" description="Disordered" evidence="4">
    <location>
        <begin position="529"/>
        <end position="680"/>
    </location>
</feature>